<dbReference type="Pfam" id="PF01381">
    <property type="entry name" value="HTH_3"/>
    <property type="match status" value="1"/>
</dbReference>
<dbReference type="GO" id="GO:0003677">
    <property type="term" value="F:DNA binding"/>
    <property type="evidence" value="ECO:0007669"/>
    <property type="project" value="UniProtKB-KW"/>
</dbReference>
<dbReference type="CDD" id="cd00093">
    <property type="entry name" value="HTH_XRE"/>
    <property type="match status" value="1"/>
</dbReference>
<organism evidence="2 3">
    <name type="scientific">Catonella morbi ATCC 51271</name>
    <dbReference type="NCBI Taxonomy" id="592026"/>
    <lineage>
        <taxon>Bacteria</taxon>
        <taxon>Bacillati</taxon>
        <taxon>Bacillota</taxon>
        <taxon>Clostridia</taxon>
        <taxon>Lachnospirales</taxon>
        <taxon>Lachnospiraceae</taxon>
        <taxon>Catonella</taxon>
    </lineage>
</organism>
<dbReference type="Proteomes" id="UP000018227">
    <property type="component" value="Unassembled WGS sequence"/>
</dbReference>
<comment type="caution">
    <text evidence="2">The sequence shown here is derived from an EMBL/GenBank/DDBJ whole genome shotgun (WGS) entry which is preliminary data.</text>
</comment>
<dbReference type="SUPFAM" id="SSF47413">
    <property type="entry name" value="lambda repressor-like DNA-binding domains"/>
    <property type="match status" value="1"/>
</dbReference>
<sequence length="86" mass="10045">MFYPDKAIEEWEDRRVAAMGEDTVVCRLKERRTSLGFTQRQVAEGTEMNVRTVINIEKGKTIPNLLYAMKLAKFLGVRVEEVFEYK</sequence>
<keyword evidence="3" id="KW-1185">Reference proteome</keyword>
<keyword evidence="2" id="KW-0238">DNA-binding</keyword>
<dbReference type="Gene3D" id="1.10.260.40">
    <property type="entry name" value="lambda repressor-like DNA-binding domains"/>
    <property type="match status" value="1"/>
</dbReference>
<evidence type="ECO:0000259" key="1">
    <source>
        <dbReference type="PROSITE" id="PS50943"/>
    </source>
</evidence>
<gene>
    <name evidence="2" type="ORF">GCWU0000282_002555</name>
</gene>
<dbReference type="HOGENOM" id="CLU_066192_44_3_9"/>
<dbReference type="EMBL" id="ACIL03000016">
    <property type="protein sequence ID" value="ESL02420.1"/>
    <property type="molecule type" value="Genomic_DNA"/>
</dbReference>
<accession>V2Z659</accession>
<proteinExistence type="predicted"/>
<name>V2Z659_9FIRM</name>
<evidence type="ECO:0000313" key="2">
    <source>
        <dbReference type="EMBL" id="ESL02420.1"/>
    </source>
</evidence>
<dbReference type="InterPro" id="IPR001387">
    <property type="entry name" value="Cro/C1-type_HTH"/>
</dbReference>
<reference evidence="2 3" key="1">
    <citation type="submission" date="2013-06" db="EMBL/GenBank/DDBJ databases">
        <authorList>
            <person name="Weinstock G."/>
            <person name="Sodergren E."/>
            <person name="Clifton S."/>
            <person name="Fulton L."/>
            <person name="Fulton B."/>
            <person name="Courtney L."/>
            <person name="Fronick C."/>
            <person name="Harrison M."/>
            <person name="Strong C."/>
            <person name="Farmer C."/>
            <person name="Delahaunty K."/>
            <person name="Markovic C."/>
            <person name="Hall O."/>
            <person name="Minx P."/>
            <person name="Tomlinson C."/>
            <person name="Mitreva M."/>
            <person name="Nelson J."/>
            <person name="Hou S."/>
            <person name="Wollam A."/>
            <person name="Pepin K.H."/>
            <person name="Johnson M."/>
            <person name="Bhonagiri V."/>
            <person name="Nash W.E."/>
            <person name="Warren W."/>
            <person name="Chinwalla A."/>
            <person name="Mardis E.R."/>
            <person name="Wilson R.K."/>
        </authorList>
    </citation>
    <scope>NUCLEOTIDE SEQUENCE [LARGE SCALE GENOMIC DNA]</scope>
    <source>
        <strain evidence="2 3">ATCC 51271</strain>
    </source>
</reference>
<evidence type="ECO:0000313" key="3">
    <source>
        <dbReference type="Proteomes" id="UP000018227"/>
    </source>
</evidence>
<dbReference type="SMART" id="SM00530">
    <property type="entry name" value="HTH_XRE"/>
    <property type="match status" value="1"/>
</dbReference>
<feature type="domain" description="HTH cro/C1-type" evidence="1">
    <location>
        <begin position="28"/>
        <end position="82"/>
    </location>
</feature>
<dbReference type="STRING" id="592026.GCWU0000282_002555"/>
<dbReference type="InterPro" id="IPR010982">
    <property type="entry name" value="Lambda_DNA-bd_dom_sf"/>
</dbReference>
<dbReference type="AlphaFoldDB" id="V2Z659"/>
<protein>
    <submittedName>
        <fullName evidence="2">DNA-binding helix-turn-helix protein</fullName>
    </submittedName>
</protein>
<dbReference type="PROSITE" id="PS50943">
    <property type="entry name" value="HTH_CROC1"/>
    <property type="match status" value="1"/>
</dbReference>